<keyword evidence="4" id="KW-0378">Hydrolase</keyword>
<dbReference type="PANTHER" id="PTHR33209">
    <property type="entry name" value="PROTEASE 4"/>
    <property type="match status" value="1"/>
</dbReference>
<dbReference type="InterPro" id="IPR047217">
    <property type="entry name" value="S49_SppA_67K_type_N"/>
</dbReference>
<dbReference type="AlphaFoldDB" id="A0A538SRS8"/>
<dbReference type="NCBIfam" id="TIGR00706">
    <property type="entry name" value="SppA_dom"/>
    <property type="match status" value="1"/>
</dbReference>
<evidence type="ECO:0000256" key="2">
    <source>
        <dbReference type="ARBA" id="ARBA00008683"/>
    </source>
</evidence>
<dbReference type="PIRSF" id="PIRSF001217">
    <property type="entry name" value="Protease_4_SppA"/>
    <property type="match status" value="1"/>
</dbReference>
<organism evidence="9 10">
    <name type="scientific">Eiseniibacteriota bacterium</name>
    <dbReference type="NCBI Taxonomy" id="2212470"/>
    <lineage>
        <taxon>Bacteria</taxon>
        <taxon>Candidatus Eiseniibacteriota</taxon>
    </lineage>
</organism>
<protein>
    <submittedName>
        <fullName evidence="9">Signal peptide peptidase SppA</fullName>
    </submittedName>
</protein>
<dbReference type="InterPro" id="IPR004635">
    <property type="entry name" value="Pept_S49_SppA"/>
</dbReference>
<proteinExistence type="inferred from homology"/>
<comment type="similarity">
    <text evidence="2">Belongs to the peptidase S49 family.</text>
</comment>
<feature type="domain" description="Peptidase S49" evidence="8">
    <location>
        <begin position="113"/>
        <end position="251"/>
    </location>
</feature>
<dbReference type="CDD" id="cd07018">
    <property type="entry name" value="S49_SppA_67K_type"/>
    <property type="match status" value="1"/>
</dbReference>
<dbReference type="NCBIfam" id="TIGR00705">
    <property type="entry name" value="SppA_67K"/>
    <property type="match status" value="1"/>
</dbReference>
<feature type="active site" description="Proton donor/acceptor" evidence="7">
    <location>
        <position position="181"/>
    </location>
</feature>
<dbReference type="EMBL" id="VBOT01000003">
    <property type="protein sequence ID" value="TMQ54093.1"/>
    <property type="molecule type" value="Genomic_DNA"/>
</dbReference>
<evidence type="ECO:0000259" key="8">
    <source>
        <dbReference type="Pfam" id="PF01343"/>
    </source>
</evidence>
<evidence type="ECO:0000313" key="9">
    <source>
        <dbReference type="EMBL" id="TMQ54093.1"/>
    </source>
</evidence>
<dbReference type="Gene3D" id="3.90.226.10">
    <property type="entry name" value="2-enoyl-CoA Hydratase, Chain A, domain 1"/>
    <property type="match status" value="2"/>
</dbReference>
<dbReference type="Pfam" id="PF01343">
    <property type="entry name" value="Peptidase_S49"/>
    <property type="match status" value="2"/>
</dbReference>
<gene>
    <name evidence="9" type="primary">sppA</name>
    <name evidence="9" type="ORF">E6K73_00335</name>
</gene>
<keyword evidence="3" id="KW-0645">Protease</keyword>
<keyword evidence="5" id="KW-0720">Serine protease</keyword>
<feature type="active site" description="Nucleophile" evidence="7">
    <location>
        <position position="372"/>
    </location>
</feature>
<dbReference type="PANTHER" id="PTHR33209:SF1">
    <property type="entry name" value="PEPTIDASE S49 DOMAIN-CONTAINING PROTEIN"/>
    <property type="match status" value="1"/>
</dbReference>
<accession>A0A538SRS8</accession>
<dbReference type="GO" id="GO:0006465">
    <property type="term" value="P:signal peptide processing"/>
    <property type="evidence" value="ECO:0007669"/>
    <property type="project" value="InterPro"/>
</dbReference>
<name>A0A538SRS8_UNCEI</name>
<evidence type="ECO:0000256" key="6">
    <source>
        <dbReference type="ARBA" id="ARBA00023136"/>
    </source>
</evidence>
<evidence type="ECO:0000256" key="4">
    <source>
        <dbReference type="ARBA" id="ARBA00022801"/>
    </source>
</evidence>
<dbReference type="InterPro" id="IPR002142">
    <property type="entry name" value="Peptidase_S49"/>
</dbReference>
<keyword evidence="6" id="KW-0472">Membrane</keyword>
<reference evidence="9 10" key="1">
    <citation type="journal article" date="2019" name="Nat. Microbiol.">
        <title>Mediterranean grassland soil C-N compound turnover is dependent on rainfall and depth, and is mediated by genomically divergent microorganisms.</title>
        <authorList>
            <person name="Diamond S."/>
            <person name="Andeer P.F."/>
            <person name="Li Z."/>
            <person name="Crits-Christoph A."/>
            <person name="Burstein D."/>
            <person name="Anantharaman K."/>
            <person name="Lane K.R."/>
            <person name="Thomas B.C."/>
            <person name="Pan C."/>
            <person name="Northen T.R."/>
            <person name="Banfield J.F."/>
        </authorList>
    </citation>
    <scope>NUCLEOTIDE SEQUENCE [LARGE SCALE GENOMIC DNA]</scope>
    <source>
        <strain evidence="9">WS_3</strain>
    </source>
</reference>
<comment type="subcellular location">
    <subcellularLocation>
        <location evidence="1">Membrane</location>
    </subcellularLocation>
</comment>
<dbReference type="InterPro" id="IPR029045">
    <property type="entry name" value="ClpP/crotonase-like_dom_sf"/>
</dbReference>
<evidence type="ECO:0000256" key="3">
    <source>
        <dbReference type="ARBA" id="ARBA00022670"/>
    </source>
</evidence>
<feature type="domain" description="Peptidase S49" evidence="8">
    <location>
        <begin position="357"/>
        <end position="505"/>
    </location>
</feature>
<comment type="caution">
    <text evidence="9">The sequence shown here is derived from an EMBL/GenBank/DDBJ whole genome shotgun (WGS) entry which is preliminary data.</text>
</comment>
<evidence type="ECO:0000313" key="10">
    <source>
        <dbReference type="Proteomes" id="UP000320184"/>
    </source>
</evidence>
<dbReference type="GO" id="GO:0016020">
    <property type="term" value="C:membrane"/>
    <property type="evidence" value="ECO:0007669"/>
    <property type="project" value="UniProtKB-SubCell"/>
</dbReference>
<sequence length="575" mass="62242">MSARRGGWVFVALLFVLGTAALLAAFRLRHTSMTGSSAVLIFDVPRELEESEAPFRPLSFEVVPRTQPTTYRVVDGLRRAARDSRIEALVLQIDQIDWGWAKVSEVRDAVLAFRAAGKPVYAWLSSGGEAEYLLASAAGTIAMPPSATLQLDGLTASALFLKGTFEKLSITPNFAHAGRYKSAVEQYTRSEMSEPSRAAMEALLDDEYRLLVDSLASARGLPPGAVRRLLDNGPYGAGAAYRQGLVDTLLYAAELDSLALRGVGESAVTQPFWRYLQGLSARGRARIALVQASGTIYPGRSRFVAGEGRVLGSETLIEALHEARTRRSIRAIVLRIDSPGGSLEASDEIWREVERCRRAKPVVVSMSDLAASGGYYIAAGASEIVAQPATLTGSIGVFGGKLNVLGLYRKLGMNVETLKRGRHAEMMSPYENFTPDEEQRFQGQLEDGYRLFLRRVSAGRHMPVAVADSVGQGRVWSGLSARGLGLVDRLGNLWAALGAARERAGIPEDEELAVEVLPKVEHSFFERALADWLQEDDGDNARAVSLPPVVGALLAAARFPAGASLALMPYRVVIR</sequence>
<evidence type="ECO:0000256" key="1">
    <source>
        <dbReference type="ARBA" id="ARBA00004370"/>
    </source>
</evidence>
<evidence type="ECO:0000256" key="5">
    <source>
        <dbReference type="ARBA" id="ARBA00022825"/>
    </source>
</evidence>
<evidence type="ECO:0000256" key="7">
    <source>
        <dbReference type="PIRSR" id="PIRSR001217-1"/>
    </source>
</evidence>
<dbReference type="SUPFAM" id="SSF52096">
    <property type="entry name" value="ClpP/crotonase"/>
    <property type="match status" value="2"/>
</dbReference>
<dbReference type="InterPro" id="IPR004634">
    <property type="entry name" value="Pept_S49_pIV"/>
</dbReference>
<dbReference type="InterPro" id="IPR047272">
    <property type="entry name" value="S49_SppA_C"/>
</dbReference>
<dbReference type="CDD" id="cd07023">
    <property type="entry name" value="S49_Sppa_N_C"/>
    <property type="match status" value="1"/>
</dbReference>
<dbReference type="GO" id="GO:0008236">
    <property type="term" value="F:serine-type peptidase activity"/>
    <property type="evidence" value="ECO:0007669"/>
    <property type="project" value="UniProtKB-KW"/>
</dbReference>
<dbReference type="Proteomes" id="UP000320184">
    <property type="component" value="Unassembled WGS sequence"/>
</dbReference>